<sequence>MASDSQHALARLADIKKEEALTEHAFMTWPAFAAAVAIIMMVVGYLFSN</sequence>
<organism evidence="2 3">
    <name type="scientific">Leclercia adecarboxylata</name>
    <dbReference type="NCBI Taxonomy" id="83655"/>
    <lineage>
        <taxon>Bacteria</taxon>
        <taxon>Pseudomonadati</taxon>
        <taxon>Pseudomonadota</taxon>
        <taxon>Gammaproteobacteria</taxon>
        <taxon>Enterobacterales</taxon>
        <taxon>Enterobacteriaceae</taxon>
        <taxon>Leclercia</taxon>
    </lineage>
</organism>
<dbReference type="STRING" id="83655.APT61_07340"/>
<name>A0A4U9I3S1_9ENTR</name>
<feature type="transmembrane region" description="Helical" evidence="1">
    <location>
        <begin position="26"/>
        <end position="47"/>
    </location>
</feature>
<keyword evidence="1" id="KW-0812">Transmembrane</keyword>
<dbReference type="EMBL" id="LR590464">
    <property type="protein sequence ID" value="VTP71938.1"/>
    <property type="molecule type" value="Genomic_DNA"/>
</dbReference>
<keyword evidence="1" id="KW-0472">Membrane</keyword>
<proteinExistence type="predicted"/>
<evidence type="ECO:0000313" key="2">
    <source>
        <dbReference type="EMBL" id="VTP71938.1"/>
    </source>
</evidence>
<dbReference type="AlphaFoldDB" id="A0A4U9I3S1"/>
<evidence type="ECO:0000256" key="1">
    <source>
        <dbReference type="SAM" id="Phobius"/>
    </source>
</evidence>
<keyword evidence="1" id="KW-1133">Transmembrane helix</keyword>
<evidence type="ECO:0000313" key="3">
    <source>
        <dbReference type="Proteomes" id="UP000310719"/>
    </source>
</evidence>
<accession>A0A4U9I3S1</accession>
<reference evidence="2 3" key="1">
    <citation type="submission" date="2019-05" db="EMBL/GenBank/DDBJ databases">
        <authorList>
            <consortium name="Pathogen Informatics"/>
        </authorList>
    </citation>
    <scope>NUCLEOTIDE SEQUENCE [LARGE SCALE GENOMIC DNA]</scope>
    <source>
        <strain evidence="2 3">NCTC13032</strain>
    </source>
</reference>
<protein>
    <submittedName>
        <fullName evidence="2">Uncharacterized protein</fullName>
    </submittedName>
</protein>
<dbReference type="Proteomes" id="UP000310719">
    <property type="component" value="Chromosome"/>
</dbReference>
<gene>
    <name evidence="2" type="ORF">NCTC13032_05018</name>
</gene>